<dbReference type="RefSeq" id="WP_058470373.1">
    <property type="nucleotide sequence ID" value="NZ_CAAAIC010000002.1"/>
</dbReference>
<accession>A0A0W0V8Q3</accession>
<evidence type="ECO:0000256" key="4">
    <source>
        <dbReference type="ARBA" id="ARBA00022801"/>
    </source>
</evidence>
<protein>
    <recommendedName>
        <fullName evidence="12">DNA 3'-5' helicase</fullName>
        <ecNumber evidence="12">5.6.2.4</ecNumber>
    </recommendedName>
    <alternativeName>
        <fullName evidence="13">DNA 3'-5' helicase II</fullName>
    </alternativeName>
</protein>
<dbReference type="Gene3D" id="1.10.486.10">
    <property type="entry name" value="PCRA, domain 4"/>
    <property type="match status" value="1"/>
</dbReference>
<sequence>MLSDSLQRSKATDPRGSFIVQAPAGSGKTELLTQRFLRLLSTVNAPEEIIALTFTRKAASEMRERILHALRRAYEGEKPDSAHQQQTQHYAQEALARSEQLGWDLLKQPGRLSIMTLDALCQMICHAIPLQDRQIPYSKITEKPEAYYHMAVRSCLDHALSDARFHPSLKTLLAHVDNRQDKLLTFFSEMLANRDQWLSSLYMAREQEQTAFENMLAQIEELELNRFKESVYLEDREPLCFLARLMAEVTALPDSPHYPLRNWFNFEDLNREQACGLASILLTSKNEIRSRLDLKRGACDNQLYDQIKTQSTELFKRLKTTANFLECLLKVKSLPAPRYHPEQWQVLQALFNLLPLLVAHLQLIFGTHNEVDFTAISQQALFALGEEDNPTDLALHLDNRINHLLIDEFQDTSISQYQLLEKLVRGWEPQDGRTLFLVGDPMQSIYRFRQAEVGLFLKAKQQGIGSVKLEFLELCCNFRSSATIVNWINKQFSSIFPAKDSIESGAISFHPSVAVLPSPETSWIKAYQFQNRSEEAKALVDCAIQELQDFPQDEVAILVRSRNQLAEVFKILRARQIPFQAVEIELLSKLPHLRDLYTLTEALLMPANRLAWLSFLRSPFCGLSLVDLHAVANFDKKKSIYHALMHLNQIALSEEGRLRLEFIQGVLHNALLKRHQLPLVEWITDTLKELHVDAILPETKRADLQQFWALLERFSENGYPNLEQFRVEFNKLYAKRSHSSRLQVMTIHKSKGLEFDSIILPGLSTKGPNQETPLLRWLKFPSAHNDFFLVSPIKAAHHENCLLYNYLAKLDAEKSNYELQRLLYVAATRAKKRLYLFDYSERESKGSFRKLLKNQEFISTKSLETEEISSFNPPPLQRLPTHYYQNKVTLHHSINAIRLPKFAQNLRQIGVVAHELLQWVCNNHPENIQQLPWDMVSQRFKTLGFNPGELKTACAWLKEKMANLFANPIGQWIIKAQAEEANEYALIISREGEATTRILDRTFIYQGKRWIIDFKTGNDDEQAQDSHRQQVNEYASYFINSMNNQVHCGLFYLASGKWLTWEYQTPETLFMAAT</sequence>
<keyword evidence="3" id="KW-0227">DNA damage</keyword>
<dbReference type="SUPFAM" id="SSF52980">
    <property type="entry name" value="Restriction endonuclease-like"/>
    <property type="match status" value="1"/>
</dbReference>
<evidence type="ECO:0000256" key="12">
    <source>
        <dbReference type="ARBA" id="ARBA00034808"/>
    </source>
</evidence>
<evidence type="ECO:0000256" key="2">
    <source>
        <dbReference type="ARBA" id="ARBA00022741"/>
    </source>
</evidence>
<dbReference type="SUPFAM" id="SSF52540">
    <property type="entry name" value="P-loop containing nucleoside triphosphate hydrolases"/>
    <property type="match status" value="1"/>
</dbReference>
<proteinExistence type="predicted"/>
<evidence type="ECO:0000256" key="7">
    <source>
        <dbReference type="ARBA" id="ARBA00022840"/>
    </source>
</evidence>
<evidence type="ECO:0000256" key="9">
    <source>
        <dbReference type="ARBA" id="ARBA00023204"/>
    </source>
</evidence>
<reference evidence="18 19" key="1">
    <citation type="submission" date="2015-11" db="EMBL/GenBank/DDBJ databases">
        <title>Genomic analysis of 38 Legionella species identifies large and diverse effector repertoires.</title>
        <authorList>
            <person name="Burstein D."/>
            <person name="Amaro F."/>
            <person name="Zusman T."/>
            <person name="Lifshitz Z."/>
            <person name="Cohen O."/>
            <person name="Gilbert J.A."/>
            <person name="Pupko T."/>
            <person name="Shuman H.A."/>
            <person name="Segal G."/>
        </authorList>
    </citation>
    <scope>NUCLEOTIDE SEQUENCE [LARGE SCALE GENOMIC DNA]</scope>
    <source>
        <strain evidence="18 19">BL-540</strain>
    </source>
</reference>
<feature type="domain" description="UvrD-like helicase ATP-binding" evidence="16">
    <location>
        <begin position="1"/>
        <end position="481"/>
    </location>
</feature>
<dbReference type="GO" id="GO:0033202">
    <property type="term" value="C:DNA helicase complex"/>
    <property type="evidence" value="ECO:0007669"/>
    <property type="project" value="TreeGrafter"/>
</dbReference>
<keyword evidence="10" id="KW-0413">Isomerase</keyword>
<comment type="catalytic activity">
    <reaction evidence="11">
        <text>Couples ATP hydrolysis with the unwinding of duplex DNA by translocating in the 3'-5' direction.</text>
        <dbReference type="EC" id="5.6.2.4"/>
    </reaction>
</comment>
<feature type="binding site" evidence="15">
    <location>
        <begin position="22"/>
        <end position="29"/>
    </location>
    <ligand>
        <name>ATP</name>
        <dbReference type="ChEBI" id="CHEBI:30616"/>
    </ligand>
</feature>
<dbReference type="InterPro" id="IPR011335">
    <property type="entry name" value="Restrct_endonuc-II-like"/>
</dbReference>
<comment type="caution">
    <text evidence="18">The sequence shown here is derived from an EMBL/GenBank/DDBJ whole genome shotgun (WGS) entry which is preliminary data.</text>
</comment>
<keyword evidence="6" id="KW-0269">Exonuclease</keyword>
<evidence type="ECO:0000256" key="15">
    <source>
        <dbReference type="PROSITE-ProRule" id="PRU00560"/>
    </source>
</evidence>
<gene>
    <name evidence="18" type="ORF">Ljor_0835</name>
</gene>
<evidence type="ECO:0000256" key="5">
    <source>
        <dbReference type="ARBA" id="ARBA00022806"/>
    </source>
</evidence>
<keyword evidence="1" id="KW-0540">Nuclease</keyword>
<dbReference type="EC" id="5.6.2.4" evidence="12"/>
<dbReference type="PROSITE" id="PS51198">
    <property type="entry name" value="UVRD_HELICASE_ATP_BIND"/>
    <property type="match status" value="1"/>
</dbReference>
<dbReference type="InterPro" id="IPR011604">
    <property type="entry name" value="PDDEXK-like_dom_sf"/>
</dbReference>
<dbReference type="GO" id="GO:0000725">
    <property type="term" value="P:recombinational repair"/>
    <property type="evidence" value="ECO:0007669"/>
    <property type="project" value="TreeGrafter"/>
</dbReference>
<keyword evidence="19" id="KW-1185">Reference proteome</keyword>
<evidence type="ECO:0000256" key="8">
    <source>
        <dbReference type="ARBA" id="ARBA00023125"/>
    </source>
</evidence>
<feature type="domain" description="UvrD-like helicase C-terminal" evidence="17">
    <location>
        <begin position="493"/>
        <end position="752"/>
    </location>
</feature>
<evidence type="ECO:0000259" key="17">
    <source>
        <dbReference type="PROSITE" id="PS51217"/>
    </source>
</evidence>
<dbReference type="PATRIC" id="fig|456.5.peg.888"/>
<comment type="catalytic activity">
    <reaction evidence="14">
        <text>ATP + H2O = ADP + phosphate + H(+)</text>
        <dbReference type="Rhea" id="RHEA:13065"/>
        <dbReference type="ChEBI" id="CHEBI:15377"/>
        <dbReference type="ChEBI" id="CHEBI:15378"/>
        <dbReference type="ChEBI" id="CHEBI:30616"/>
        <dbReference type="ChEBI" id="CHEBI:43474"/>
        <dbReference type="ChEBI" id="CHEBI:456216"/>
        <dbReference type="EC" id="5.6.2.4"/>
    </reaction>
</comment>
<dbReference type="InterPro" id="IPR014017">
    <property type="entry name" value="DNA_helicase_UvrD-like_C"/>
</dbReference>
<dbReference type="PANTHER" id="PTHR11070:SF2">
    <property type="entry name" value="ATP-DEPENDENT DNA HELICASE SRS2"/>
    <property type="match status" value="1"/>
</dbReference>
<dbReference type="InterPro" id="IPR027417">
    <property type="entry name" value="P-loop_NTPase"/>
</dbReference>
<dbReference type="InterPro" id="IPR000212">
    <property type="entry name" value="DNA_helicase_UvrD/REP"/>
</dbReference>
<keyword evidence="8" id="KW-0238">DNA-binding</keyword>
<dbReference type="PANTHER" id="PTHR11070">
    <property type="entry name" value="UVRD / RECB / PCRA DNA HELICASE FAMILY MEMBER"/>
    <property type="match status" value="1"/>
</dbReference>
<evidence type="ECO:0000256" key="13">
    <source>
        <dbReference type="ARBA" id="ARBA00034923"/>
    </source>
</evidence>
<dbReference type="GO" id="GO:0003677">
    <property type="term" value="F:DNA binding"/>
    <property type="evidence" value="ECO:0007669"/>
    <property type="project" value="UniProtKB-KW"/>
</dbReference>
<evidence type="ECO:0000256" key="3">
    <source>
        <dbReference type="ARBA" id="ARBA00022763"/>
    </source>
</evidence>
<dbReference type="Pfam" id="PF00580">
    <property type="entry name" value="UvrD-helicase"/>
    <property type="match status" value="1"/>
</dbReference>
<evidence type="ECO:0000256" key="6">
    <source>
        <dbReference type="ARBA" id="ARBA00022839"/>
    </source>
</evidence>
<dbReference type="STRING" id="456.Ljor_0835"/>
<evidence type="ECO:0000256" key="10">
    <source>
        <dbReference type="ARBA" id="ARBA00023235"/>
    </source>
</evidence>
<dbReference type="OrthoDB" id="9810135at2"/>
<evidence type="ECO:0000256" key="11">
    <source>
        <dbReference type="ARBA" id="ARBA00034617"/>
    </source>
</evidence>
<keyword evidence="5 15" id="KW-0347">Helicase</keyword>
<dbReference type="Pfam" id="PF13361">
    <property type="entry name" value="UvrD_C"/>
    <property type="match status" value="1"/>
</dbReference>
<keyword evidence="9" id="KW-0234">DNA repair</keyword>
<dbReference type="GO" id="GO:0005524">
    <property type="term" value="F:ATP binding"/>
    <property type="evidence" value="ECO:0007669"/>
    <property type="project" value="UniProtKB-UniRule"/>
</dbReference>
<dbReference type="AlphaFoldDB" id="A0A0W0V8Q3"/>
<evidence type="ECO:0000256" key="14">
    <source>
        <dbReference type="ARBA" id="ARBA00048988"/>
    </source>
</evidence>
<dbReference type="EMBL" id="LNYJ01000011">
    <property type="protein sequence ID" value="KTD16529.1"/>
    <property type="molecule type" value="Genomic_DNA"/>
</dbReference>
<dbReference type="PROSITE" id="PS51217">
    <property type="entry name" value="UVRD_HELICASE_CTER"/>
    <property type="match status" value="1"/>
</dbReference>
<dbReference type="GO" id="GO:0005829">
    <property type="term" value="C:cytosol"/>
    <property type="evidence" value="ECO:0007669"/>
    <property type="project" value="TreeGrafter"/>
</dbReference>
<keyword evidence="2 15" id="KW-0547">Nucleotide-binding</keyword>
<organism evidence="18 19">
    <name type="scientific">Legionella jordanis</name>
    <dbReference type="NCBI Taxonomy" id="456"/>
    <lineage>
        <taxon>Bacteria</taxon>
        <taxon>Pseudomonadati</taxon>
        <taxon>Pseudomonadota</taxon>
        <taxon>Gammaproteobacteria</taxon>
        <taxon>Legionellales</taxon>
        <taxon>Legionellaceae</taxon>
        <taxon>Legionella</taxon>
    </lineage>
</organism>
<evidence type="ECO:0000259" key="16">
    <source>
        <dbReference type="PROSITE" id="PS51198"/>
    </source>
</evidence>
<evidence type="ECO:0000313" key="19">
    <source>
        <dbReference type="Proteomes" id="UP000055035"/>
    </source>
</evidence>
<evidence type="ECO:0000256" key="1">
    <source>
        <dbReference type="ARBA" id="ARBA00022722"/>
    </source>
</evidence>
<dbReference type="Gene3D" id="3.90.320.10">
    <property type="match status" value="1"/>
</dbReference>
<name>A0A0W0V8Q3_9GAMM</name>
<keyword evidence="7 15" id="KW-0067">ATP-binding</keyword>
<dbReference type="Proteomes" id="UP000055035">
    <property type="component" value="Unassembled WGS sequence"/>
</dbReference>
<dbReference type="InterPro" id="IPR014016">
    <property type="entry name" value="UvrD-like_ATP-bd"/>
</dbReference>
<dbReference type="GO" id="GO:0043138">
    <property type="term" value="F:3'-5' DNA helicase activity"/>
    <property type="evidence" value="ECO:0007669"/>
    <property type="project" value="UniProtKB-EC"/>
</dbReference>
<dbReference type="Gene3D" id="3.40.50.300">
    <property type="entry name" value="P-loop containing nucleotide triphosphate hydrolases"/>
    <property type="match status" value="3"/>
</dbReference>
<dbReference type="GO" id="GO:0004527">
    <property type="term" value="F:exonuclease activity"/>
    <property type="evidence" value="ECO:0007669"/>
    <property type="project" value="UniProtKB-KW"/>
</dbReference>
<evidence type="ECO:0000313" key="18">
    <source>
        <dbReference type="EMBL" id="KTD16529.1"/>
    </source>
</evidence>
<keyword evidence="4 15" id="KW-0378">Hydrolase</keyword>